<keyword evidence="5" id="KW-1185">Reference proteome</keyword>
<feature type="region of interest" description="Disordered" evidence="1">
    <location>
        <begin position="28"/>
        <end position="70"/>
    </location>
</feature>
<dbReference type="AlphaFoldDB" id="A0A1G6BZU0"/>
<accession>A0A1G6BZU0</accession>
<proteinExistence type="predicted"/>
<reference evidence="4 5" key="1">
    <citation type="submission" date="2016-10" db="EMBL/GenBank/DDBJ databases">
        <authorList>
            <person name="de Groot N.N."/>
        </authorList>
    </citation>
    <scope>NUCLEOTIDE SEQUENCE [LARGE SCALE GENOMIC DNA]</scope>
    <source>
        <strain evidence="4 5">A-4</strain>
    </source>
</reference>
<feature type="compositionally biased region" description="Polar residues" evidence="1">
    <location>
        <begin position="32"/>
        <end position="44"/>
    </location>
</feature>
<organism evidence="4 5">
    <name type="scientific">Streptococcus henryi</name>
    <dbReference type="NCBI Taxonomy" id="439219"/>
    <lineage>
        <taxon>Bacteria</taxon>
        <taxon>Bacillati</taxon>
        <taxon>Bacillota</taxon>
        <taxon>Bacilli</taxon>
        <taxon>Lactobacillales</taxon>
        <taxon>Streptococcaceae</taxon>
        <taxon>Streptococcus</taxon>
    </lineage>
</organism>
<dbReference type="STRING" id="439219.SAMN02910293_01295"/>
<feature type="compositionally biased region" description="Basic and acidic residues" evidence="1">
    <location>
        <begin position="272"/>
        <end position="282"/>
    </location>
</feature>
<feature type="chain" id="PRO_5010168713" description="DUF6287 domain-containing protein" evidence="2">
    <location>
        <begin position="24"/>
        <end position="282"/>
    </location>
</feature>
<feature type="compositionally biased region" description="Basic and acidic residues" evidence="1">
    <location>
        <begin position="253"/>
        <end position="264"/>
    </location>
</feature>
<dbReference type="RefSeq" id="WP_018165099.1">
    <property type="nucleotide sequence ID" value="NZ_FMXP01000016.1"/>
</dbReference>
<evidence type="ECO:0000259" key="3">
    <source>
        <dbReference type="Pfam" id="PF19804"/>
    </source>
</evidence>
<feature type="signal peptide" evidence="2">
    <location>
        <begin position="1"/>
        <end position="23"/>
    </location>
</feature>
<dbReference type="InterPro" id="IPR046254">
    <property type="entry name" value="DUF6287"/>
</dbReference>
<dbReference type="Pfam" id="PF19804">
    <property type="entry name" value="DUF6287"/>
    <property type="match status" value="1"/>
</dbReference>
<gene>
    <name evidence="4" type="ORF">SAMN02910293_01295</name>
</gene>
<feature type="domain" description="DUF6287" evidence="3">
    <location>
        <begin position="107"/>
        <end position="140"/>
    </location>
</feature>
<feature type="region of interest" description="Disordered" evidence="1">
    <location>
        <begin position="252"/>
        <end position="282"/>
    </location>
</feature>
<feature type="compositionally biased region" description="Low complexity" evidence="1">
    <location>
        <begin position="57"/>
        <end position="70"/>
    </location>
</feature>
<dbReference type="EMBL" id="FMXP01000016">
    <property type="protein sequence ID" value="SDB26163.1"/>
    <property type="molecule type" value="Genomic_DNA"/>
</dbReference>
<sequence>MKKTSAIALTSSLVLLLSTGSYFALKDRDTNPIPNRVTTKNSSSKIDRNPKDLESKTLPSTSTTPTQATPSLRADLLAKPVEQKVTDDHVNEGQSILNKRQISNQSSQFNFYNLSMGDFSSLSGTWSDANGYTFEFSPQGLVSIDGKLTMSPINYDANGEAVSYVDVLEGQGSGGFVLYFYPAGLEIPTWHFGITKSDPSDFGRDRLFASQTNRFDFESTSQFVNSVFYKVSDLYTQVQAEDKITEDTDVIEEEIKQEIEEKSQGEASDSISEGHSETKTGE</sequence>
<evidence type="ECO:0000313" key="5">
    <source>
        <dbReference type="Proteomes" id="UP000182508"/>
    </source>
</evidence>
<keyword evidence="2" id="KW-0732">Signal</keyword>
<evidence type="ECO:0000256" key="1">
    <source>
        <dbReference type="SAM" id="MobiDB-lite"/>
    </source>
</evidence>
<evidence type="ECO:0000313" key="4">
    <source>
        <dbReference type="EMBL" id="SDB26163.1"/>
    </source>
</evidence>
<dbReference type="Proteomes" id="UP000182508">
    <property type="component" value="Unassembled WGS sequence"/>
</dbReference>
<name>A0A1G6BZU0_9STRE</name>
<protein>
    <recommendedName>
        <fullName evidence="3">DUF6287 domain-containing protein</fullName>
    </recommendedName>
</protein>
<feature type="compositionally biased region" description="Basic and acidic residues" evidence="1">
    <location>
        <begin position="45"/>
        <end position="55"/>
    </location>
</feature>
<evidence type="ECO:0000256" key="2">
    <source>
        <dbReference type="SAM" id="SignalP"/>
    </source>
</evidence>